<dbReference type="InterPro" id="IPR052777">
    <property type="entry name" value="Acetyltransferase_Enz"/>
</dbReference>
<dbReference type="PANTHER" id="PTHR43305:SF1">
    <property type="entry name" value="FAMILY N-ACETYLTRANSFERASE, PUTATIVE (AFU_ORTHOLOGUE AFUA_2G01380)-RELATED"/>
    <property type="match status" value="1"/>
</dbReference>
<reference evidence="2 3" key="1">
    <citation type="journal article" date="2023" name="Int. J. Syst. Evol. Microbiol.">
        <title>Ligilactobacillus ubinensis sp. nov., a novel species isolated from the wild ferment of a durian fruit (Durio zibethinus).</title>
        <authorList>
            <person name="Heng Y.C."/>
            <person name="Menon N."/>
            <person name="Chen B."/>
            <person name="Loo B.Z.L."/>
            <person name="Wong G.W.J."/>
            <person name="Lim A.C.H."/>
            <person name="Silvaraju S."/>
            <person name="Kittelmann S."/>
        </authorList>
    </citation>
    <scope>NUCLEOTIDE SEQUENCE [LARGE SCALE GENOMIC DNA]</scope>
    <source>
        <strain evidence="2 3">WILCCON 0076</strain>
    </source>
</reference>
<evidence type="ECO:0000259" key="1">
    <source>
        <dbReference type="PROSITE" id="PS51186"/>
    </source>
</evidence>
<dbReference type="RefSeq" id="WP_253359952.1">
    <property type="nucleotide sequence ID" value="NZ_JAIULA010000007.1"/>
</dbReference>
<dbReference type="GO" id="GO:0016747">
    <property type="term" value="F:acyltransferase activity, transferring groups other than amino-acyl groups"/>
    <property type="evidence" value="ECO:0007669"/>
    <property type="project" value="InterPro"/>
</dbReference>
<name>A0A9X2FIW6_9LACO</name>
<dbReference type="PANTHER" id="PTHR43305">
    <property type="entry name" value="FAMILY N-ACETYLTRANSFERASE, PUTATIVE (AFU_ORTHOLOGUE AFUA_2G01380)-RELATED"/>
    <property type="match status" value="1"/>
</dbReference>
<comment type="caution">
    <text evidence="2">The sequence shown here is derived from an EMBL/GenBank/DDBJ whole genome shotgun (WGS) entry which is preliminary data.</text>
</comment>
<dbReference type="SUPFAM" id="SSF55729">
    <property type="entry name" value="Acyl-CoA N-acyltransferases (Nat)"/>
    <property type="match status" value="1"/>
</dbReference>
<gene>
    <name evidence="2" type="ORF">LB941_04815</name>
</gene>
<evidence type="ECO:0000313" key="2">
    <source>
        <dbReference type="EMBL" id="MCP0886657.1"/>
    </source>
</evidence>
<dbReference type="AlphaFoldDB" id="A0A9X2FIW6"/>
<dbReference type="PROSITE" id="PS51186">
    <property type="entry name" value="GNAT"/>
    <property type="match status" value="1"/>
</dbReference>
<keyword evidence="3" id="KW-1185">Reference proteome</keyword>
<dbReference type="CDD" id="cd04301">
    <property type="entry name" value="NAT_SF"/>
    <property type="match status" value="1"/>
</dbReference>
<proteinExistence type="predicted"/>
<feature type="domain" description="N-acetyltransferase" evidence="1">
    <location>
        <begin position="1"/>
        <end position="158"/>
    </location>
</feature>
<dbReference type="EMBL" id="JAIULA010000007">
    <property type="protein sequence ID" value="MCP0886657.1"/>
    <property type="molecule type" value="Genomic_DNA"/>
</dbReference>
<organism evidence="2 3">
    <name type="scientific">Ligilactobacillus ubinensis</name>
    <dbReference type="NCBI Taxonomy" id="2876789"/>
    <lineage>
        <taxon>Bacteria</taxon>
        <taxon>Bacillati</taxon>
        <taxon>Bacillota</taxon>
        <taxon>Bacilli</taxon>
        <taxon>Lactobacillales</taxon>
        <taxon>Lactobacillaceae</taxon>
        <taxon>Ligilactobacillus</taxon>
    </lineage>
</organism>
<dbReference type="InterPro" id="IPR000182">
    <property type="entry name" value="GNAT_dom"/>
</dbReference>
<evidence type="ECO:0000313" key="3">
    <source>
        <dbReference type="Proteomes" id="UP001139006"/>
    </source>
</evidence>
<dbReference type="Pfam" id="PF00583">
    <property type="entry name" value="Acetyltransf_1"/>
    <property type="match status" value="1"/>
</dbReference>
<accession>A0A9X2FIW6</accession>
<dbReference type="Gene3D" id="3.40.630.30">
    <property type="match status" value="1"/>
</dbReference>
<dbReference type="Proteomes" id="UP001139006">
    <property type="component" value="Unassembled WGS sequence"/>
</dbReference>
<protein>
    <submittedName>
        <fullName evidence="2">GNAT family N-acetyltransferase</fullName>
    </submittedName>
</protein>
<dbReference type="InterPro" id="IPR016181">
    <property type="entry name" value="Acyl_CoA_acyltransferase"/>
</dbReference>
<sequence length="158" mass="17902">MFLRDIRPQDNVAIKNIIQTTLTEFGNNIPGTAYYDPELDTLAEFYNSQPDKAHYWVIEHNNQILGGGGLAPLNQAGIAELQKLYFLPEARGYGFGKKIINLVEENAKKMGYTSLYLETFKNLSSAVHLYQKFDFQEIPQPLSGTAHSACDMWLIKKL</sequence>